<evidence type="ECO:0000313" key="1">
    <source>
        <dbReference type="EMBL" id="CDX03456.1"/>
    </source>
</evidence>
<reference evidence="1" key="1">
    <citation type="submission" date="2014-07" db="EMBL/GenBank/DDBJ databases">
        <authorList>
            <person name="Hornung V.Bastian."/>
        </authorList>
    </citation>
    <scope>NUCLEOTIDE SEQUENCE</scope>
    <source>
        <strain evidence="1">PCE-S</strain>
    </source>
</reference>
<accession>A0A098B6F3</accession>
<gene>
    <name evidence="1" type="ORF">DPCES_3570</name>
</gene>
<dbReference type="RefSeq" id="WP_208926036.1">
    <property type="nucleotide sequence ID" value="NZ_LK996017.1"/>
</dbReference>
<organism evidence="1">
    <name type="scientific">Desulfitobacterium hafniense</name>
    <name type="common">Desulfitobacterium frappieri</name>
    <dbReference type="NCBI Taxonomy" id="49338"/>
    <lineage>
        <taxon>Bacteria</taxon>
        <taxon>Bacillati</taxon>
        <taxon>Bacillota</taxon>
        <taxon>Clostridia</taxon>
        <taxon>Eubacteriales</taxon>
        <taxon>Desulfitobacteriaceae</taxon>
        <taxon>Desulfitobacterium</taxon>
    </lineage>
</organism>
<dbReference type="EMBL" id="LK996017">
    <property type="protein sequence ID" value="CDX03456.1"/>
    <property type="molecule type" value="Genomic_DNA"/>
</dbReference>
<sequence>MFYVKAQLSDEVEIAVEIHDDNVFCICPGCGREVEVDLAEILGTGDSDLYGTEVFCSECSRARLEGDRWSGVTVKVTPTLHHTKP</sequence>
<protein>
    <submittedName>
        <fullName evidence="1">Uncharacterized protein</fullName>
    </submittedName>
</protein>
<name>A0A098B6F3_DESHA</name>
<proteinExistence type="predicted"/>
<dbReference type="AlphaFoldDB" id="A0A098B6F3"/>